<dbReference type="Proteomes" id="UP000011115">
    <property type="component" value="Unassembled WGS sequence"/>
</dbReference>
<dbReference type="PaxDb" id="4113-PGSC0003DMT400089583"/>
<sequence>MVRTKATAVTTPTLARQGAPEPTIRAASRGRAVARGHGRGHGKRPTRGRGQTPSPARDRSVTPPPTDEIAREGNEGEDEQIQEKEVPPQPTPEMINRVLTYLSGLFDQGQAPPTFSALAPQVQGVQHAVVVVPPHGYTTQLCFSPQEQIHRFAKGLRSDLQTPALQVAASAKSFQEVVDFVIEVEGVKPDDFTKVSIFKNYRKGGEFSDSYFKGQSSGGYPPLPNQSSL</sequence>
<name>M1DIG6_SOLTU</name>
<keyword evidence="3" id="KW-1185">Reference proteome</keyword>
<organism evidence="2 3">
    <name type="scientific">Solanum tuberosum</name>
    <name type="common">Potato</name>
    <dbReference type="NCBI Taxonomy" id="4113"/>
    <lineage>
        <taxon>Eukaryota</taxon>
        <taxon>Viridiplantae</taxon>
        <taxon>Streptophyta</taxon>
        <taxon>Embryophyta</taxon>
        <taxon>Tracheophyta</taxon>
        <taxon>Spermatophyta</taxon>
        <taxon>Magnoliopsida</taxon>
        <taxon>eudicotyledons</taxon>
        <taxon>Gunneridae</taxon>
        <taxon>Pentapetalae</taxon>
        <taxon>asterids</taxon>
        <taxon>lamiids</taxon>
        <taxon>Solanales</taxon>
        <taxon>Solanaceae</taxon>
        <taxon>Solanoideae</taxon>
        <taxon>Solaneae</taxon>
        <taxon>Solanum</taxon>
    </lineage>
</organism>
<evidence type="ECO:0000313" key="2">
    <source>
        <dbReference type="EnsemblPlants" id="PGSC0003DMT400089583"/>
    </source>
</evidence>
<accession>M1DIG6</accession>
<dbReference type="HOGENOM" id="CLU_059105_1_0_1"/>
<feature type="compositionally biased region" description="Basic residues" evidence="1">
    <location>
        <begin position="32"/>
        <end position="47"/>
    </location>
</feature>
<dbReference type="Gramene" id="PGSC0003DMT400089583">
    <property type="protein sequence ID" value="PGSC0003DMT400089583"/>
    <property type="gene ID" value="PGSC0003DMG400039154"/>
</dbReference>
<reference evidence="3" key="1">
    <citation type="journal article" date="2011" name="Nature">
        <title>Genome sequence and analysis of the tuber crop potato.</title>
        <authorList>
            <consortium name="The Potato Genome Sequencing Consortium"/>
        </authorList>
    </citation>
    <scope>NUCLEOTIDE SEQUENCE [LARGE SCALE GENOMIC DNA]</scope>
    <source>
        <strain evidence="3">cv. DM1-3 516 R44</strain>
    </source>
</reference>
<protein>
    <submittedName>
        <fullName evidence="2">Uncharacterized protein</fullName>
    </submittedName>
</protein>
<dbReference type="AlphaFoldDB" id="M1DIG6"/>
<proteinExistence type="predicted"/>
<feature type="region of interest" description="Disordered" evidence="1">
    <location>
        <begin position="1"/>
        <end position="92"/>
    </location>
</feature>
<dbReference type="EnsemblPlants" id="PGSC0003DMT400089583">
    <property type="protein sequence ID" value="PGSC0003DMT400089583"/>
    <property type="gene ID" value="PGSC0003DMG400039154"/>
</dbReference>
<reference evidence="2" key="2">
    <citation type="submission" date="2015-06" db="UniProtKB">
        <authorList>
            <consortium name="EnsemblPlants"/>
        </authorList>
    </citation>
    <scope>IDENTIFICATION</scope>
    <source>
        <strain evidence="2">DM1-3 516 R44</strain>
    </source>
</reference>
<evidence type="ECO:0000256" key="1">
    <source>
        <dbReference type="SAM" id="MobiDB-lite"/>
    </source>
</evidence>
<evidence type="ECO:0000313" key="3">
    <source>
        <dbReference type="Proteomes" id="UP000011115"/>
    </source>
</evidence>
<dbReference type="InParanoid" id="M1DIG6"/>